<gene>
    <name evidence="3" type="ORF">K4G66_31710</name>
</gene>
<dbReference type="SUPFAM" id="SSF103088">
    <property type="entry name" value="OmpA-like"/>
    <property type="match status" value="1"/>
</dbReference>
<dbReference type="PROSITE" id="PS51123">
    <property type="entry name" value="OMPA_2"/>
    <property type="match status" value="1"/>
</dbReference>
<accession>A0AA49GL87</accession>
<dbReference type="CDD" id="cd07185">
    <property type="entry name" value="OmpA_C-like"/>
    <property type="match status" value="1"/>
</dbReference>
<keyword evidence="1" id="KW-0472">Membrane</keyword>
<dbReference type="InterPro" id="IPR036737">
    <property type="entry name" value="OmpA-like_sf"/>
</dbReference>
<evidence type="ECO:0000313" key="3">
    <source>
        <dbReference type="EMBL" id="WKN36935.1"/>
    </source>
</evidence>
<protein>
    <submittedName>
        <fullName evidence="3">OmpA family protein</fullName>
    </submittedName>
</protein>
<reference evidence="3" key="1">
    <citation type="journal article" date="2023" name="Comput. Struct. Biotechnol. J.">
        <title>Discovery of a novel marine Bacteroidetes with a rich repertoire of carbohydrate-active enzymes.</title>
        <authorList>
            <person name="Chen B."/>
            <person name="Liu G."/>
            <person name="Chen Q."/>
            <person name="Wang H."/>
            <person name="Liu L."/>
            <person name="Tang K."/>
        </authorList>
    </citation>
    <scope>NUCLEOTIDE SEQUENCE</scope>
    <source>
        <strain evidence="3">TK19036</strain>
    </source>
</reference>
<dbReference type="InterPro" id="IPR006665">
    <property type="entry name" value="OmpA-like"/>
</dbReference>
<proteinExistence type="predicted"/>
<evidence type="ECO:0000256" key="1">
    <source>
        <dbReference type="PROSITE-ProRule" id="PRU00473"/>
    </source>
</evidence>
<dbReference type="AlphaFoldDB" id="A0AA49GL87"/>
<reference evidence="3" key="2">
    <citation type="journal article" date="2024" name="Antonie Van Leeuwenhoek">
        <title>Roseihalotalea indica gen. nov., sp. nov., a halophilic Bacteroidetes from mesopelagic Southwest Indian Ocean with higher carbohydrate metabolic potential.</title>
        <authorList>
            <person name="Chen B."/>
            <person name="Zhang M."/>
            <person name="Lin D."/>
            <person name="Ye J."/>
            <person name="Tang K."/>
        </authorList>
    </citation>
    <scope>NUCLEOTIDE SEQUENCE</scope>
    <source>
        <strain evidence="3">TK19036</strain>
    </source>
</reference>
<feature type="domain" description="OmpA-like" evidence="2">
    <location>
        <begin position="270"/>
        <end position="410"/>
    </location>
</feature>
<evidence type="ECO:0000259" key="2">
    <source>
        <dbReference type="PROSITE" id="PS51123"/>
    </source>
</evidence>
<organism evidence="3">
    <name type="scientific">Roseihalotalea indica</name>
    <dbReference type="NCBI Taxonomy" id="2867963"/>
    <lineage>
        <taxon>Bacteria</taxon>
        <taxon>Pseudomonadati</taxon>
        <taxon>Bacteroidota</taxon>
        <taxon>Cytophagia</taxon>
        <taxon>Cytophagales</taxon>
        <taxon>Catalimonadaceae</taxon>
        <taxon>Roseihalotalea</taxon>
    </lineage>
</organism>
<dbReference type="Pfam" id="PF00691">
    <property type="entry name" value="OmpA"/>
    <property type="match status" value="1"/>
</dbReference>
<dbReference type="GO" id="GO:0016020">
    <property type="term" value="C:membrane"/>
    <property type="evidence" value="ECO:0007669"/>
    <property type="project" value="UniProtKB-UniRule"/>
</dbReference>
<sequence>MTVVHLFQKLVIATMIGLILSAQPGFGRKLDNPNITDFPDYLSPGRYLIIGVFSLERNAKNFTKHVAGQGKNASYAFYPHNQYYYVYTYYSTSADSVVDACLELRKNSEFEDAWVLNASTEKNEDNPATADVDDSWSTYAPTNDVYETNEPSVVEAPTPIITENKDITERSQLYIKFQTHNASTQAQVTATIDVMDNAQSRKLVQTPTGQTEEIDKTTVLDTSLQITPYAIGYRKVQFELPLTTKAKDSTLHLMTWVGDTLIMNMPLPRLKKGDLQVMFDTYFHGNSSVMRARSRYELDELVKMLEENPTMRIKLHGHTNGAGRGFIYVYSPEAKNFFDIRRSKEYKKNGVGSTKLSALRAETIKSYLVNNGIAEDRVETEGWGGKRMLYDADSPLAKHNIRVEIEVLSE</sequence>
<dbReference type="EMBL" id="CP120682">
    <property type="protein sequence ID" value="WKN36935.1"/>
    <property type="molecule type" value="Genomic_DNA"/>
</dbReference>
<name>A0AA49GL87_9BACT</name>
<dbReference type="Gene3D" id="3.30.1330.60">
    <property type="entry name" value="OmpA-like domain"/>
    <property type="match status" value="1"/>
</dbReference>